<reference evidence="3 4" key="1">
    <citation type="submission" date="2015-01" db="EMBL/GenBank/DDBJ databases">
        <title>Draft genome of the acidophilic iron oxidizer Acidithrix ferrooxidans strain Py-F3.</title>
        <authorList>
            <person name="Poehlein A."/>
            <person name="Eisen S."/>
            <person name="Schloemann M."/>
            <person name="Johnson B.D."/>
            <person name="Daniel R."/>
            <person name="Muehling M."/>
        </authorList>
    </citation>
    <scope>NUCLEOTIDE SEQUENCE [LARGE SCALE GENOMIC DNA]</scope>
    <source>
        <strain evidence="3 4">Py-F3</strain>
    </source>
</reference>
<dbReference type="GO" id="GO:0008233">
    <property type="term" value="F:peptidase activity"/>
    <property type="evidence" value="ECO:0007669"/>
    <property type="project" value="UniProtKB-KW"/>
</dbReference>
<dbReference type="InterPro" id="IPR003769">
    <property type="entry name" value="ClpS_core"/>
</dbReference>
<dbReference type="EMBL" id="JXYS01000027">
    <property type="protein sequence ID" value="KJF17919.1"/>
    <property type="molecule type" value="Genomic_DNA"/>
</dbReference>
<organism evidence="3 4">
    <name type="scientific">Acidithrix ferrooxidans</name>
    <dbReference type="NCBI Taxonomy" id="1280514"/>
    <lineage>
        <taxon>Bacteria</taxon>
        <taxon>Bacillati</taxon>
        <taxon>Actinomycetota</taxon>
        <taxon>Acidimicrobiia</taxon>
        <taxon>Acidimicrobiales</taxon>
        <taxon>Acidimicrobiaceae</taxon>
        <taxon>Acidithrix</taxon>
    </lineage>
</organism>
<comment type="caution">
    <text evidence="3">The sequence shown here is derived from an EMBL/GenBank/DDBJ whole genome shotgun (WGS) entry which is preliminary data.</text>
</comment>
<dbReference type="PANTHER" id="PTHR33473">
    <property type="entry name" value="ATP-DEPENDENT CLP PROTEASE ADAPTER PROTEIN CLPS1, CHLOROPLASTIC"/>
    <property type="match status" value="1"/>
</dbReference>
<dbReference type="SUPFAM" id="SSF54736">
    <property type="entry name" value="ClpS-like"/>
    <property type="match status" value="1"/>
</dbReference>
<dbReference type="STRING" id="1280514.AXFE_12040"/>
<gene>
    <name evidence="1 3" type="primary">clpS</name>
    <name evidence="3" type="ORF">AXFE_12040</name>
</gene>
<evidence type="ECO:0000313" key="4">
    <source>
        <dbReference type="Proteomes" id="UP000032360"/>
    </source>
</evidence>
<dbReference type="HAMAP" id="MF_00302">
    <property type="entry name" value="ClpS"/>
    <property type="match status" value="1"/>
</dbReference>
<dbReference type="AlphaFoldDB" id="A0A0D8HJ83"/>
<proteinExistence type="inferred from homology"/>
<comment type="subunit">
    <text evidence="1">Binds to the N-terminal domain of the chaperone ClpA.</text>
</comment>
<dbReference type="PANTHER" id="PTHR33473:SF19">
    <property type="entry name" value="ATP-DEPENDENT CLP PROTEASE ADAPTER PROTEIN CLPS"/>
    <property type="match status" value="1"/>
</dbReference>
<evidence type="ECO:0000313" key="3">
    <source>
        <dbReference type="EMBL" id="KJF17919.1"/>
    </source>
</evidence>
<evidence type="ECO:0000256" key="1">
    <source>
        <dbReference type="HAMAP-Rule" id="MF_00302"/>
    </source>
</evidence>
<dbReference type="GO" id="GO:0006508">
    <property type="term" value="P:proteolysis"/>
    <property type="evidence" value="ECO:0007669"/>
    <property type="project" value="UniProtKB-UniRule"/>
</dbReference>
<keyword evidence="3" id="KW-0378">Hydrolase</keyword>
<protein>
    <recommendedName>
        <fullName evidence="1">ATP-dependent Clp protease adapter protein ClpS</fullName>
    </recommendedName>
</protein>
<name>A0A0D8HJ83_9ACTN</name>
<feature type="domain" description="Adaptor protein ClpS core" evidence="2">
    <location>
        <begin position="20"/>
        <end position="91"/>
    </location>
</feature>
<dbReference type="InterPro" id="IPR022935">
    <property type="entry name" value="ClpS"/>
</dbReference>
<dbReference type="OrthoDB" id="162238at2"/>
<dbReference type="Gene3D" id="3.30.1390.10">
    <property type="match status" value="1"/>
</dbReference>
<accession>A0A0D8HJ83</accession>
<dbReference type="RefSeq" id="WP_052605005.1">
    <property type="nucleotide sequence ID" value="NZ_JXYS01000027.1"/>
</dbReference>
<sequence length="97" mass="10932">MATLTITEEKIDTSSLNALDSSWRVVLWNDPINLISYVIFVLRSTFGYSLEKATELTMEVHNHGRSIVSSGKREKAEADAHSLHQFGLWATLEREPA</sequence>
<keyword evidence="3" id="KW-0645">Protease</keyword>
<dbReference type="GO" id="GO:0030163">
    <property type="term" value="P:protein catabolic process"/>
    <property type="evidence" value="ECO:0007669"/>
    <property type="project" value="InterPro"/>
</dbReference>
<comment type="function">
    <text evidence="1">Involved in the modulation of the specificity of the ClpAP-mediated ATP-dependent protein degradation.</text>
</comment>
<keyword evidence="4" id="KW-1185">Reference proteome</keyword>
<comment type="similarity">
    <text evidence="1">Belongs to the ClpS family.</text>
</comment>
<evidence type="ECO:0000259" key="2">
    <source>
        <dbReference type="Pfam" id="PF02617"/>
    </source>
</evidence>
<dbReference type="InterPro" id="IPR014719">
    <property type="entry name" value="Ribosomal_bL12_C/ClpS-like"/>
</dbReference>
<dbReference type="Pfam" id="PF02617">
    <property type="entry name" value="ClpS"/>
    <property type="match status" value="1"/>
</dbReference>
<dbReference type="NCBIfam" id="NF000668">
    <property type="entry name" value="PRK00033.1-1"/>
    <property type="match status" value="1"/>
</dbReference>
<dbReference type="Proteomes" id="UP000032360">
    <property type="component" value="Unassembled WGS sequence"/>
</dbReference>